<dbReference type="Gene3D" id="3.40.50.720">
    <property type="entry name" value="NAD(P)-binding Rossmann-like Domain"/>
    <property type="match status" value="1"/>
</dbReference>
<dbReference type="GO" id="GO:0034220">
    <property type="term" value="P:monoatomic ion transmembrane transport"/>
    <property type="evidence" value="ECO:0007669"/>
    <property type="project" value="UniProtKB-KW"/>
</dbReference>
<dbReference type="PANTHER" id="PTHR43833">
    <property type="entry name" value="POTASSIUM CHANNEL PROTEIN 2-RELATED-RELATED"/>
    <property type="match status" value="1"/>
</dbReference>
<proteinExistence type="predicted"/>
<organism evidence="3 4">
    <name type="scientific">Vibrio owensii CAIM 1854 = LMG 25443</name>
    <dbReference type="NCBI Taxonomy" id="1229493"/>
    <lineage>
        <taxon>Bacteria</taxon>
        <taxon>Pseudomonadati</taxon>
        <taxon>Pseudomonadota</taxon>
        <taxon>Gammaproteobacteria</taxon>
        <taxon>Vibrionales</taxon>
        <taxon>Vibrionaceae</taxon>
        <taxon>Vibrio</taxon>
    </lineage>
</organism>
<dbReference type="Proteomes" id="UP000031586">
    <property type="component" value="Unassembled WGS sequence"/>
</dbReference>
<gene>
    <name evidence="3" type="ORF">H735_26435</name>
</gene>
<feature type="transmembrane region" description="Helical" evidence="1">
    <location>
        <begin position="78"/>
        <end position="96"/>
    </location>
</feature>
<evidence type="ECO:0000313" key="4">
    <source>
        <dbReference type="Proteomes" id="UP000031586"/>
    </source>
</evidence>
<comment type="caution">
    <text evidence="3">The sequence shown here is derived from an EMBL/GenBank/DDBJ whole genome shotgun (WGS) entry which is preliminary data.</text>
</comment>
<dbReference type="InterPro" id="IPR050721">
    <property type="entry name" value="Trk_Ktr_HKT_K-transport"/>
</dbReference>
<name>A0A0C1VHK0_9VIBR</name>
<dbReference type="Pfam" id="PF07885">
    <property type="entry name" value="Ion_trans_2"/>
    <property type="match status" value="1"/>
</dbReference>
<feature type="transmembrane region" description="Helical" evidence="1">
    <location>
        <begin position="21"/>
        <end position="41"/>
    </location>
</feature>
<evidence type="ECO:0000313" key="3">
    <source>
        <dbReference type="EMBL" id="KIF49163.1"/>
    </source>
</evidence>
<dbReference type="Gene3D" id="1.10.287.70">
    <property type="match status" value="1"/>
</dbReference>
<keyword evidence="1" id="KW-0812">Transmembrane</keyword>
<keyword evidence="3" id="KW-0406">Ion transport</keyword>
<dbReference type="PANTHER" id="PTHR43833:SF9">
    <property type="entry name" value="POTASSIUM CHANNEL PROTEIN YUGO-RELATED"/>
    <property type="match status" value="1"/>
</dbReference>
<keyword evidence="1" id="KW-1133">Transmembrane helix</keyword>
<evidence type="ECO:0000256" key="1">
    <source>
        <dbReference type="SAM" id="Phobius"/>
    </source>
</evidence>
<sequence length="347" mass="38180">MAVWLVLKKWFSAHLFKLSNRNLLVISGAYIAISWSLLTLAGEHALTDNFSNFIYYLMVTASTVGYGDLSPSSDMGKWIVVLFIIPGGLSLFAAILGRVAGGAIDYWRAGILGKRRVRVENHIVLLGWNGARTMHLIRMLQHEEHGKRSIVLCSRSDIENPLPGEIGFIKVNSYTDAQEMKNANIIGANCIIVDNLTDDITLSAALYCASVNPDAHLLAYFKDDALGRLLSQHCPKAECIPAVGAEMLAKAAVDPGSSALHQELLASTRGMTQYSVIYPDDQPTTNVETIFGFIKKHHQATLIAFDLGSGIELNPELSAQVPPNTKLFYIADERIDDFAWTDMNKDK</sequence>
<dbReference type="SUPFAM" id="SSF51735">
    <property type="entry name" value="NAD(P)-binding Rossmann-fold domains"/>
    <property type="match status" value="1"/>
</dbReference>
<dbReference type="InterPro" id="IPR036291">
    <property type="entry name" value="NAD(P)-bd_dom_sf"/>
</dbReference>
<dbReference type="SUPFAM" id="SSF81324">
    <property type="entry name" value="Voltage-gated potassium channels"/>
    <property type="match status" value="1"/>
</dbReference>
<protein>
    <submittedName>
        <fullName evidence="3">Potassium channel protein</fullName>
    </submittedName>
</protein>
<evidence type="ECO:0000259" key="2">
    <source>
        <dbReference type="Pfam" id="PF07885"/>
    </source>
</evidence>
<dbReference type="EMBL" id="JPRD01000057">
    <property type="protein sequence ID" value="KIF49163.1"/>
    <property type="molecule type" value="Genomic_DNA"/>
</dbReference>
<keyword evidence="3" id="KW-0813">Transport</keyword>
<dbReference type="RefSeq" id="WP_020195629.1">
    <property type="nucleotide sequence ID" value="NZ_BAOH01000026.1"/>
</dbReference>
<reference evidence="3 4" key="1">
    <citation type="submission" date="2014-07" db="EMBL/GenBank/DDBJ databases">
        <title>Unique and conserved regions in Vibrio harveyi and related species in comparison with the shrimp pathogen Vibrio harveyi CAIM 1792.</title>
        <authorList>
            <person name="Espinoza-Valles I."/>
            <person name="Vora G."/>
            <person name="Leekitcharoenphon P."/>
            <person name="Ussery D."/>
            <person name="Hoj L."/>
            <person name="Gomez-Gil B."/>
        </authorList>
    </citation>
    <scope>NUCLEOTIDE SEQUENCE [LARGE SCALE GENOMIC DNA]</scope>
    <source>
        <strain evidence="4">CAIM 1854 / LMG 25443</strain>
    </source>
</reference>
<keyword evidence="1" id="KW-0472">Membrane</keyword>
<dbReference type="InterPro" id="IPR013099">
    <property type="entry name" value="K_chnl_dom"/>
</dbReference>
<dbReference type="AlphaFoldDB" id="A0A0C1VHK0"/>
<dbReference type="PATRIC" id="fig|1229493.5.peg.4860"/>
<feature type="domain" description="Potassium channel" evidence="2">
    <location>
        <begin position="30"/>
        <end position="99"/>
    </location>
</feature>
<accession>A0A0C1VHK0</accession>
<keyword evidence="3" id="KW-0407">Ion channel</keyword>